<reference evidence="1 2" key="1">
    <citation type="submission" date="2019-03" db="EMBL/GenBank/DDBJ databases">
        <title>Genomic Encyclopedia of Type Strains, Phase IV (KMG-IV): sequencing the most valuable type-strain genomes for metagenomic binning, comparative biology and taxonomic classification.</title>
        <authorList>
            <person name="Goeker M."/>
        </authorList>
    </citation>
    <scope>NUCLEOTIDE SEQUENCE [LARGE SCALE GENOMIC DNA]</scope>
    <source>
        <strain evidence="1 2">DSM 25287</strain>
    </source>
</reference>
<dbReference type="CDD" id="cd02980">
    <property type="entry name" value="TRX_Fd_family"/>
    <property type="match status" value="1"/>
</dbReference>
<proteinExistence type="predicted"/>
<evidence type="ECO:0000313" key="1">
    <source>
        <dbReference type="EMBL" id="TCO83317.1"/>
    </source>
</evidence>
<dbReference type="Gene3D" id="3.40.30.10">
    <property type="entry name" value="Glutaredoxin"/>
    <property type="match status" value="1"/>
</dbReference>
<dbReference type="OrthoDB" id="9800597at2"/>
<keyword evidence="2" id="KW-1185">Reference proteome</keyword>
<comment type="caution">
    <text evidence="1">The sequence shown here is derived from an EMBL/GenBank/DDBJ whole genome shotgun (WGS) entry which is preliminary data.</text>
</comment>
<dbReference type="RefSeq" id="WP_132538152.1">
    <property type="nucleotide sequence ID" value="NZ_SLWY01000002.1"/>
</dbReference>
<gene>
    <name evidence="1" type="ORF">EV699_10214</name>
</gene>
<protein>
    <submittedName>
        <fullName evidence="1">(2Fe-2S) ferredoxin</fullName>
    </submittedName>
</protein>
<evidence type="ECO:0000313" key="2">
    <source>
        <dbReference type="Proteomes" id="UP000295765"/>
    </source>
</evidence>
<accession>A0A4R2LEZ6</accession>
<dbReference type="Proteomes" id="UP000295765">
    <property type="component" value="Unassembled WGS sequence"/>
</dbReference>
<dbReference type="SUPFAM" id="SSF52833">
    <property type="entry name" value="Thioredoxin-like"/>
    <property type="match status" value="1"/>
</dbReference>
<dbReference type="InterPro" id="IPR036249">
    <property type="entry name" value="Thioredoxin-like_sf"/>
</dbReference>
<dbReference type="EMBL" id="SLWY01000002">
    <property type="protein sequence ID" value="TCO83317.1"/>
    <property type="molecule type" value="Genomic_DNA"/>
</dbReference>
<dbReference type="AlphaFoldDB" id="A0A4R2LEZ6"/>
<organism evidence="1 2">
    <name type="scientific">Plasticicumulans lactativorans</name>
    <dbReference type="NCBI Taxonomy" id="1133106"/>
    <lineage>
        <taxon>Bacteria</taxon>
        <taxon>Pseudomonadati</taxon>
        <taxon>Pseudomonadota</taxon>
        <taxon>Gammaproteobacteria</taxon>
        <taxon>Candidatus Competibacteraceae</taxon>
        <taxon>Plasticicumulans</taxon>
    </lineage>
</organism>
<name>A0A4R2LEZ6_9GAMM</name>
<sequence>MSYFRHHVFFCTNQRDDGRQACEQCGASAVRDHAKARVKALGLSGAGGVRINTAGCLDRCAEGPVLVIYPEAVWYTYVDTDDIDEIIDVHLREGRIVERLKI</sequence>